<reference evidence="2 3" key="1">
    <citation type="submission" date="2020-04" db="EMBL/GenBank/DDBJ databases">
        <title>Genome sequencing of novel species.</title>
        <authorList>
            <person name="Heo J."/>
            <person name="Kim S.-J."/>
            <person name="Kim J.-S."/>
            <person name="Hong S.-B."/>
            <person name="Kwon S.-W."/>
        </authorList>
    </citation>
    <scope>NUCLEOTIDE SEQUENCE [LARGE SCALE GENOMIC DNA]</scope>
    <source>
        <strain evidence="2 3">F39-2</strain>
    </source>
</reference>
<dbReference type="RefSeq" id="WP_169608631.1">
    <property type="nucleotide sequence ID" value="NZ_CP051682.1"/>
</dbReference>
<sequence>MNMQDDELDELFRSGLTGMQVEPSAKVWQNISTKLDGQHKKQGMPWLNIAASILVVLTAGIWFVVKQPNSQQNQVNRHYAAQPKAATNTGSSVLSPLHSVAKGVKQPLIIAANKLAVNHKKYLKQLMGKKVITVVKPLTAVKESQPAELLAANYIAAEKPVVIITPVLPEAPLVAKTITEEAPVFKPVDVTVTGPAMVHQSEKKVHKHSIRSLGDVINVLVSQVDKREDKIIEFTDTDDDHADITGINLGIIKVKKEK</sequence>
<dbReference type="AlphaFoldDB" id="A0A7L5E0J7"/>
<gene>
    <name evidence="2" type="ORF">HH214_13975</name>
</gene>
<name>A0A7L5E0J7_9SPHI</name>
<accession>A0A7L5E0J7</accession>
<evidence type="ECO:0000256" key="1">
    <source>
        <dbReference type="SAM" id="Phobius"/>
    </source>
</evidence>
<keyword evidence="1" id="KW-1133">Transmembrane helix</keyword>
<organism evidence="2 3">
    <name type="scientific">Mucilaginibacter robiniae</name>
    <dbReference type="NCBI Taxonomy" id="2728022"/>
    <lineage>
        <taxon>Bacteria</taxon>
        <taxon>Pseudomonadati</taxon>
        <taxon>Bacteroidota</taxon>
        <taxon>Sphingobacteriia</taxon>
        <taxon>Sphingobacteriales</taxon>
        <taxon>Sphingobacteriaceae</taxon>
        <taxon>Mucilaginibacter</taxon>
    </lineage>
</organism>
<keyword evidence="3" id="KW-1185">Reference proteome</keyword>
<dbReference type="KEGG" id="mrob:HH214_13975"/>
<protein>
    <submittedName>
        <fullName evidence="2">Uncharacterized protein</fullName>
    </submittedName>
</protein>
<evidence type="ECO:0000313" key="3">
    <source>
        <dbReference type="Proteomes" id="UP000503278"/>
    </source>
</evidence>
<evidence type="ECO:0000313" key="2">
    <source>
        <dbReference type="EMBL" id="QJD96900.1"/>
    </source>
</evidence>
<dbReference type="EMBL" id="CP051682">
    <property type="protein sequence ID" value="QJD96900.1"/>
    <property type="molecule type" value="Genomic_DNA"/>
</dbReference>
<dbReference type="Proteomes" id="UP000503278">
    <property type="component" value="Chromosome"/>
</dbReference>
<keyword evidence="1" id="KW-0812">Transmembrane</keyword>
<keyword evidence="1" id="KW-0472">Membrane</keyword>
<proteinExistence type="predicted"/>
<feature type="transmembrane region" description="Helical" evidence="1">
    <location>
        <begin position="46"/>
        <end position="65"/>
    </location>
</feature>